<evidence type="ECO:0000256" key="2">
    <source>
        <dbReference type="SAM" id="MobiDB-lite"/>
    </source>
</evidence>
<dbReference type="Pfam" id="PF07780">
    <property type="entry name" value="Spb1_C"/>
    <property type="match status" value="1"/>
</dbReference>
<feature type="compositionally biased region" description="Basic residues" evidence="2">
    <location>
        <begin position="272"/>
        <end position="283"/>
    </location>
</feature>
<name>A0ABD2Q6C6_9PLAT</name>
<dbReference type="Proteomes" id="UP001626550">
    <property type="component" value="Unassembled WGS sequence"/>
</dbReference>
<dbReference type="InterPro" id="IPR012920">
    <property type="entry name" value="rRNA_MeTfrase_SPB1-like_C"/>
</dbReference>
<protein>
    <submittedName>
        <fullName evidence="4">Pre-rRNA processing protein ftsj3</fullName>
    </submittedName>
</protein>
<feature type="coiled-coil region" evidence="1">
    <location>
        <begin position="175"/>
        <end position="206"/>
    </location>
</feature>
<feature type="region of interest" description="Disordered" evidence="2">
    <location>
        <begin position="236"/>
        <end position="283"/>
    </location>
</feature>
<keyword evidence="1" id="KW-0175">Coiled coil</keyword>
<proteinExistence type="predicted"/>
<feature type="region of interest" description="Disordered" evidence="2">
    <location>
        <begin position="24"/>
        <end position="84"/>
    </location>
</feature>
<evidence type="ECO:0000313" key="5">
    <source>
        <dbReference type="Proteomes" id="UP001626550"/>
    </source>
</evidence>
<evidence type="ECO:0000259" key="3">
    <source>
        <dbReference type="Pfam" id="PF07780"/>
    </source>
</evidence>
<accession>A0ABD2Q6C6</accession>
<keyword evidence="5" id="KW-1185">Reference proteome</keyword>
<comment type="caution">
    <text evidence="4">The sequence shown here is derived from an EMBL/GenBank/DDBJ whole genome shotgun (WGS) entry which is preliminary data.</text>
</comment>
<dbReference type="AlphaFoldDB" id="A0ABD2Q6C6"/>
<sequence>MFEKNCTHTKQCCCFSLQELMSSKRKGDSDEDSSEELFQDFISDEEELPDKVSRPPETKKLRKEEVPQKKSVQFDPSLTDPDSIEAKIDKATSSMKKMKRPLTAQERALAVKLIQSAKSRRDLLDSNYHRFRFFEDEAQLPDWFVDDEKRHMRKPVPVVVEKAEQDQKQIQGRTIKKVEEAKMRKKKKMAKKLKKVRQKVDELGDDLPEREKWAKIKTMYQKAGLLKQKRRPIHYVVNKKGGNNEKPAPKGAKIRLLDRRMKTDMRGQKKAEKNKKRGRKTRK</sequence>
<feature type="domain" description="Ribosomal RNA methyltransferase SPB1-like C-terminal" evidence="3">
    <location>
        <begin position="64"/>
        <end position="273"/>
    </location>
</feature>
<organism evidence="4 5">
    <name type="scientific">Cichlidogyrus casuarinus</name>
    <dbReference type="NCBI Taxonomy" id="1844966"/>
    <lineage>
        <taxon>Eukaryota</taxon>
        <taxon>Metazoa</taxon>
        <taxon>Spiralia</taxon>
        <taxon>Lophotrochozoa</taxon>
        <taxon>Platyhelminthes</taxon>
        <taxon>Monogenea</taxon>
        <taxon>Monopisthocotylea</taxon>
        <taxon>Dactylogyridea</taxon>
        <taxon>Ancyrocephalidae</taxon>
        <taxon>Cichlidogyrus</taxon>
    </lineage>
</organism>
<feature type="compositionally biased region" description="Basic and acidic residues" evidence="2">
    <location>
        <begin position="49"/>
        <end position="68"/>
    </location>
</feature>
<dbReference type="EMBL" id="JBJKFK010000821">
    <property type="protein sequence ID" value="KAL3315119.1"/>
    <property type="molecule type" value="Genomic_DNA"/>
</dbReference>
<feature type="compositionally biased region" description="Acidic residues" evidence="2">
    <location>
        <begin position="29"/>
        <end position="48"/>
    </location>
</feature>
<gene>
    <name evidence="4" type="primary">FTSJ3_1</name>
    <name evidence="4" type="ORF">Ciccas_006245</name>
</gene>
<feature type="compositionally biased region" description="Basic and acidic residues" evidence="2">
    <location>
        <begin position="255"/>
        <end position="271"/>
    </location>
</feature>
<evidence type="ECO:0000313" key="4">
    <source>
        <dbReference type="EMBL" id="KAL3315119.1"/>
    </source>
</evidence>
<reference evidence="4 5" key="1">
    <citation type="submission" date="2024-11" db="EMBL/GenBank/DDBJ databases">
        <title>Adaptive evolution of stress response genes in parasites aligns with host niche diversity.</title>
        <authorList>
            <person name="Hahn C."/>
            <person name="Resl P."/>
        </authorList>
    </citation>
    <scope>NUCLEOTIDE SEQUENCE [LARGE SCALE GENOMIC DNA]</scope>
    <source>
        <strain evidence="4">EGGRZ-B1_66</strain>
        <tissue evidence="4">Body</tissue>
    </source>
</reference>
<evidence type="ECO:0000256" key="1">
    <source>
        <dbReference type="SAM" id="Coils"/>
    </source>
</evidence>